<dbReference type="RefSeq" id="WP_013557606.1">
    <property type="nucleotide sequence ID" value="NC_014958.1"/>
</dbReference>
<dbReference type="HOGENOM" id="CLU_1903261_0_0_0"/>
<organism evidence="1 2">
    <name type="scientific">Deinococcus maricopensis (strain DSM 21211 / LMG 22137 / NRRL B-23946 / LB-34)</name>
    <dbReference type="NCBI Taxonomy" id="709986"/>
    <lineage>
        <taxon>Bacteria</taxon>
        <taxon>Thermotogati</taxon>
        <taxon>Deinococcota</taxon>
        <taxon>Deinococci</taxon>
        <taxon>Deinococcales</taxon>
        <taxon>Deinococcaceae</taxon>
        <taxon>Deinococcus</taxon>
    </lineage>
</organism>
<evidence type="ECO:0000313" key="2">
    <source>
        <dbReference type="Proteomes" id="UP000008635"/>
    </source>
</evidence>
<dbReference type="EMBL" id="CP002454">
    <property type="protein sequence ID" value="ADV68101.1"/>
    <property type="molecule type" value="Genomic_DNA"/>
</dbReference>
<dbReference type="eggNOG" id="ENOG5033254">
    <property type="taxonomic scope" value="Bacteria"/>
</dbReference>
<protein>
    <submittedName>
        <fullName evidence="1">Uncharacterized protein</fullName>
    </submittedName>
</protein>
<sequence>MKDHSERDLLRELFPDTAREEYGDGPTERTTLGLYPVPDGRLALVQGDQLAELEPLERAGKAAFMCDLCQVTRSRDEVNVYRVGVAARRYLYLTLCTNTPACQQRAGAARLSALADRVFPIEHA</sequence>
<dbReference type="OrthoDB" id="68895at2"/>
<proteinExistence type="predicted"/>
<reference evidence="1 2" key="1">
    <citation type="journal article" date="2011" name="Stand. Genomic Sci.">
        <title>Complete genome sequence of Deinococcus maricopensis type strain (LB-34).</title>
        <authorList>
            <person name="Pukall R."/>
            <person name="Zeytun A."/>
            <person name="Lucas S."/>
            <person name="Lapidus A."/>
            <person name="Hammon N."/>
            <person name="Deshpande S."/>
            <person name="Nolan M."/>
            <person name="Cheng J.F."/>
            <person name="Pitluck S."/>
            <person name="Liolios K."/>
            <person name="Pagani I."/>
            <person name="Mikhailova N."/>
            <person name="Ivanova N."/>
            <person name="Mavromatis K."/>
            <person name="Pati A."/>
            <person name="Tapia R."/>
            <person name="Han C."/>
            <person name="Goodwin L."/>
            <person name="Chen A."/>
            <person name="Palaniappan K."/>
            <person name="Land M."/>
            <person name="Hauser L."/>
            <person name="Chang Y.J."/>
            <person name="Jeffries C.D."/>
            <person name="Brambilla E.M."/>
            <person name="Rohde M."/>
            <person name="Goker M."/>
            <person name="Detter J.C."/>
            <person name="Woyke T."/>
            <person name="Bristow J."/>
            <person name="Eisen J.A."/>
            <person name="Markowitz V."/>
            <person name="Hugenholtz P."/>
            <person name="Kyrpides N.C."/>
            <person name="Klenk H.P."/>
        </authorList>
    </citation>
    <scope>NUCLEOTIDE SEQUENCE [LARGE SCALE GENOMIC DNA]</scope>
    <source>
        <strain evidence="2">DSM 21211 / LMG 22137 / NRRL B-23946 / LB-34</strain>
    </source>
</reference>
<name>E8UAL2_DEIML</name>
<accession>E8UAL2</accession>
<dbReference type="STRING" id="709986.Deima_2466"/>
<keyword evidence="2" id="KW-1185">Reference proteome</keyword>
<reference evidence="2" key="2">
    <citation type="submission" date="2011-01" db="EMBL/GenBank/DDBJ databases">
        <title>The complete genome of Deinococcus maricopensis DSM 21211.</title>
        <authorList>
            <consortium name="US DOE Joint Genome Institute (JGI-PGF)"/>
            <person name="Lucas S."/>
            <person name="Copeland A."/>
            <person name="Lapidus A."/>
            <person name="Goodwin L."/>
            <person name="Pitluck S."/>
            <person name="Kyrpides N."/>
            <person name="Mavromatis K."/>
            <person name="Pagani I."/>
            <person name="Ivanova N."/>
            <person name="Ovchinnikova G."/>
            <person name="Zeytun A."/>
            <person name="Detter J.C."/>
            <person name="Han C."/>
            <person name="Land M."/>
            <person name="Hauser L."/>
            <person name="Markowitz V."/>
            <person name="Cheng J.-F."/>
            <person name="Hugenholtz P."/>
            <person name="Woyke T."/>
            <person name="Wu D."/>
            <person name="Pukall R."/>
            <person name="Gehrich-Schroeter G."/>
            <person name="Brambilla E."/>
            <person name="Klenk H.-P."/>
            <person name="Eisen J.A."/>
        </authorList>
    </citation>
    <scope>NUCLEOTIDE SEQUENCE [LARGE SCALE GENOMIC DNA]</scope>
    <source>
        <strain evidence="2">DSM 21211 / LMG 22137 / NRRL B-23946 / LB-34</strain>
    </source>
</reference>
<dbReference type="Proteomes" id="UP000008635">
    <property type="component" value="Chromosome"/>
</dbReference>
<dbReference type="AlphaFoldDB" id="E8UAL2"/>
<evidence type="ECO:0000313" key="1">
    <source>
        <dbReference type="EMBL" id="ADV68101.1"/>
    </source>
</evidence>
<dbReference type="KEGG" id="dmr:Deima_2466"/>
<gene>
    <name evidence="1" type="ordered locus">Deima_2466</name>
</gene>